<name>A0AA35CIC7_9FIRM</name>
<sequence>MQDYLKAPVAGVDVALVRVREERPLSQALAERLKVRHESPQAILVQRGRAVWHASHGAITARALREAISALR</sequence>
<dbReference type="Pfam" id="PF11009">
    <property type="entry name" value="BrxC"/>
    <property type="match status" value="1"/>
</dbReference>
<organism evidence="1 2">
    <name type="scientific">Caldinitratiruptor microaerophilus</name>
    <dbReference type="NCBI Taxonomy" id="671077"/>
    <lineage>
        <taxon>Bacteria</taxon>
        <taxon>Bacillati</taxon>
        <taxon>Bacillota</taxon>
        <taxon>Clostridia</taxon>
        <taxon>Eubacteriales</taxon>
        <taxon>Symbiobacteriaceae</taxon>
        <taxon>Caldinitratiruptor</taxon>
    </lineage>
</organism>
<evidence type="ECO:0000313" key="2">
    <source>
        <dbReference type="Proteomes" id="UP001163687"/>
    </source>
</evidence>
<dbReference type="Proteomes" id="UP001163687">
    <property type="component" value="Chromosome"/>
</dbReference>
<evidence type="ECO:0000313" key="1">
    <source>
        <dbReference type="EMBL" id="BDG59669.1"/>
    </source>
</evidence>
<dbReference type="InterPro" id="IPR022551">
    <property type="entry name" value="BrxC"/>
</dbReference>
<dbReference type="AlphaFoldDB" id="A0AA35CIC7"/>
<gene>
    <name evidence="1" type="ORF">caldi_07590</name>
</gene>
<accession>A0AA35CIC7</accession>
<dbReference type="EMBL" id="AP025628">
    <property type="protein sequence ID" value="BDG59669.1"/>
    <property type="molecule type" value="Genomic_DNA"/>
</dbReference>
<protein>
    <submittedName>
        <fullName evidence="1">Uncharacterized protein</fullName>
    </submittedName>
</protein>
<keyword evidence="2" id="KW-1185">Reference proteome</keyword>
<dbReference type="Gene3D" id="3.40.30.10">
    <property type="entry name" value="Glutaredoxin"/>
    <property type="match status" value="1"/>
</dbReference>
<dbReference type="KEGG" id="cmic:caldi_07590"/>
<proteinExistence type="predicted"/>
<reference evidence="1" key="1">
    <citation type="submission" date="2022-03" db="EMBL/GenBank/DDBJ databases">
        <title>Complete genome sequence of Caldinitratiruptor microaerophilus.</title>
        <authorList>
            <person name="Mukaiyama R."/>
            <person name="Nishiyama T."/>
            <person name="Ueda K."/>
        </authorList>
    </citation>
    <scope>NUCLEOTIDE SEQUENCE</scope>
    <source>
        <strain evidence="1">JCM 16183</strain>
    </source>
</reference>